<sequence length="254" mass="28745">MTLEALPVRTPVVRFAALPPAPSSVVSVSSKRSETKSYKPLRALASITVLPERYTERSHVLTALKQVESVAIRDSVKRDGHRYYVIDVHFKLRVNRIPTNRVGPSVCSARKPDLQVERRFSSFENLRNEIYYHCRSGHERDTPCGFCSKMLTTMRKGPAQPRLVAKMVNSERVVHKLLDRFLIDALNVVLEVDAYSGLKCEGQECVPALIKQFVLPDACEEAGFSLPFRESTRSLAAGDAEHRDVISLQRFTWF</sequence>
<evidence type="ECO:0008006" key="3">
    <source>
        <dbReference type="Google" id="ProtNLM"/>
    </source>
</evidence>
<protein>
    <recommendedName>
        <fullName evidence="3">PX domain-containing protein</fullName>
    </recommendedName>
</protein>
<proteinExistence type="predicted"/>
<reference evidence="1" key="1">
    <citation type="submission" date="2019-03" db="EMBL/GenBank/DDBJ databases">
        <title>Long read genome sequence of the mycoparasitic Pythium oligandrum ATCC 38472 isolated from sugarbeet rhizosphere.</title>
        <authorList>
            <person name="Gaulin E."/>
        </authorList>
    </citation>
    <scope>NUCLEOTIDE SEQUENCE</scope>
    <source>
        <strain evidence="1">ATCC 38472_TT</strain>
    </source>
</reference>
<organism evidence="1 2">
    <name type="scientific">Pythium oligandrum</name>
    <name type="common">Mycoparasitic fungus</name>
    <dbReference type="NCBI Taxonomy" id="41045"/>
    <lineage>
        <taxon>Eukaryota</taxon>
        <taxon>Sar</taxon>
        <taxon>Stramenopiles</taxon>
        <taxon>Oomycota</taxon>
        <taxon>Peronosporomycetes</taxon>
        <taxon>Pythiales</taxon>
        <taxon>Pythiaceae</taxon>
        <taxon>Pythium</taxon>
    </lineage>
</organism>
<keyword evidence="2" id="KW-1185">Reference proteome</keyword>
<dbReference type="AlphaFoldDB" id="A0A8K1CK39"/>
<gene>
    <name evidence="1" type="ORF">Poli38472_002643</name>
</gene>
<dbReference type="Proteomes" id="UP000794436">
    <property type="component" value="Unassembled WGS sequence"/>
</dbReference>
<name>A0A8K1CK39_PYTOL</name>
<dbReference type="EMBL" id="SPLM01000072">
    <property type="protein sequence ID" value="TMW63702.1"/>
    <property type="molecule type" value="Genomic_DNA"/>
</dbReference>
<accession>A0A8K1CK39</accession>
<comment type="caution">
    <text evidence="1">The sequence shown here is derived from an EMBL/GenBank/DDBJ whole genome shotgun (WGS) entry which is preliminary data.</text>
</comment>
<dbReference type="OrthoDB" id="99877at2759"/>
<evidence type="ECO:0000313" key="1">
    <source>
        <dbReference type="EMBL" id="TMW63702.1"/>
    </source>
</evidence>
<evidence type="ECO:0000313" key="2">
    <source>
        <dbReference type="Proteomes" id="UP000794436"/>
    </source>
</evidence>